<evidence type="ECO:0000313" key="3">
    <source>
        <dbReference type="EMBL" id="CAG8595547.1"/>
    </source>
</evidence>
<comment type="caution">
    <text evidence="3">The sequence shown here is derived from an EMBL/GenBank/DDBJ whole genome shotgun (WGS) entry which is preliminary data.</text>
</comment>
<feature type="domain" description="RNA ligase" evidence="1">
    <location>
        <begin position="45"/>
        <end position="225"/>
    </location>
</feature>
<evidence type="ECO:0000259" key="1">
    <source>
        <dbReference type="Pfam" id="PF09414"/>
    </source>
</evidence>
<dbReference type="InterPro" id="IPR021122">
    <property type="entry name" value="RNA_ligase_dom_REL/Rnl2"/>
</dbReference>
<feature type="domain" description="RNA ligase 2 C-terminal" evidence="2">
    <location>
        <begin position="257"/>
        <end position="319"/>
    </location>
</feature>
<evidence type="ECO:0000259" key="2">
    <source>
        <dbReference type="Pfam" id="PF18043"/>
    </source>
</evidence>
<organism evidence="3 4">
    <name type="scientific">Gigaspora margarita</name>
    <dbReference type="NCBI Taxonomy" id="4874"/>
    <lineage>
        <taxon>Eukaryota</taxon>
        <taxon>Fungi</taxon>
        <taxon>Fungi incertae sedis</taxon>
        <taxon>Mucoromycota</taxon>
        <taxon>Glomeromycotina</taxon>
        <taxon>Glomeromycetes</taxon>
        <taxon>Diversisporales</taxon>
        <taxon>Gigasporaceae</taxon>
        <taxon>Gigaspora</taxon>
    </lineage>
</organism>
<keyword evidence="4" id="KW-1185">Reference proteome</keyword>
<dbReference type="EMBL" id="CAJVQB010003040">
    <property type="protein sequence ID" value="CAG8595547.1"/>
    <property type="molecule type" value="Genomic_DNA"/>
</dbReference>
<dbReference type="Gene3D" id="1.10.10.1810">
    <property type="entry name" value="RNA ligase"/>
    <property type="match status" value="1"/>
</dbReference>
<gene>
    <name evidence="3" type="ORF">GMARGA_LOCUS6621</name>
</gene>
<accession>A0ABN7UH47</accession>
<reference evidence="3 4" key="1">
    <citation type="submission" date="2021-06" db="EMBL/GenBank/DDBJ databases">
        <authorList>
            <person name="Kallberg Y."/>
            <person name="Tangrot J."/>
            <person name="Rosling A."/>
        </authorList>
    </citation>
    <scope>NUCLEOTIDE SEQUENCE [LARGE SCALE GENOMIC DNA]</scope>
    <source>
        <strain evidence="3 4">120-4 pot B 10/14</strain>
    </source>
</reference>
<sequence length="340" mass="39371">MSLNNENDNKVPVTWGNFVPYGSIENLRNATKQFKIDVDVLNSCEWIATEKIDGVNFSFHTNGHEIKCARRNDFLEPNEKFNDYQSILEKYKTKVLSFYKLMQSKNLIKGEMIVIYGELFGGKKTGVYYSPKKDFMIFDVFDGLDLIDFDIMEELLNEIDLPYLKPLIRDNYQNIINYNPKFITTIPNLLGCPPPSYENIAEGIVIKPVKNIRTSRGDRVIIKIKPSEFEERTKNPEKSNKKSNKEKTPIDIVKTNLFEFINKNRLNSVISKLGTEDKNDEMKLANLLYDDAMVDFMKDEELKTKFLELPDNKKEIVKRAGVSKSSHVIKEHLKSLLSDE</sequence>
<protein>
    <submittedName>
        <fullName evidence="3">27050_t:CDS:1</fullName>
    </submittedName>
</protein>
<dbReference type="InterPro" id="IPR040609">
    <property type="entry name" value="Rnl2_C"/>
</dbReference>
<proteinExistence type="predicted"/>
<evidence type="ECO:0000313" key="4">
    <source>
        <dbReference type="Proteomes" id="UP000789901"/>
    </source>
</evidence>
<dbReference type="Pfam" id="PF18043">
    <property type="entry name" value="T4_Rnl2_C"/>
    <property type="match status" value="1"/>
</dbReference>
<name>A0ABN7UH47_GIGMA</name>
<dbReference type="Pfam" id="PF09414">
    <property type="entry name" value="RNA_ligase"/>
    <property type="match status" value="1"/>
</dbReference>
<dbReference type="SUPFAM" id="SSF56091">
    <property type="entry name" value="DNA ligase/mRNA capping enzyme, catalytic domain"/>
    <property type="match status" value="1"/>
</dbReference>
<dbReference type="Gene3D" id="3.30.470.30">
    <property type="entry name" value="DNA ligase/mRNA capping enzyme"/>
    <property type="match status" value="1"/>
</dbReference>
<dbReference type="InterPro" id="IPR041948">
    <property type="entry name" value="Rnl1/2_C_sf"/>
</dbReference>
<dbReference type="Proteomes" id="UP000789901">
    <property type="component" value="Unassembled WGS sequence"/>
</dbReference>
<dbReference type="Gene3D" id="3.30.1490.70">
    <property type="match status" value="1"/>
</dbReference>